<protein>
    <submittedName>
        <fullName evidence="2">Periplasmic ATP/GTP-binding protein</fullName>
    </submittedName>
</protein>
<dbReference type="OrthoDB" id="7675395at2"/>
<name>A0A1L0A3S9_9GAMM</name>
<evidence type="ECO:0000313" key="3">
    <source>
        <dbReference type="Proteomes" id="UP000183794"/>
    </source>
</evidence>
<dbReference type="InterPro" id="IPR011042">
    <property type="entry name" value="6-blade_b-propeller_TolB-like"/>
</dbReference>
<dbReference type="SUPFAM" id="SSF63825">
    <property type="entry name" value="YWTD domain"/>
    <property type="match status" value="1"/>
</dbReference>
<evidence type="ECO:0000256" key="1">
    <source>
        <dbReference type="SAM" id="SignalP"/>
    </source>
</evidence>
<reference evidence="2 3" key="1">
    <citation type="submission" date="2016-11" db="EMBL/GenBank/DDBJ databases">
        <authorList>
            <person name="Jaros S."/>
            <person name="Januszkiewicz K."/>
            <person name="Wedrychowicz H."/>
        </authorList>
    </citation>
    <scope>NUCLEOTIDE SEQUENCE [LARGE SCALE GENOMIC DNA]</scope>
    <source>
        <strain evidence="2">NVI 5450</strain>
    </source>
</reference>
<keyword evidence="1" id="KW-0732">Signal</keyword>
<proteinExistence type="predicted"/>
<dbReference type="RefSeq" id="WP_082287471.1">
    <property type="nucleotide sequence ID" value="NZ_CAWRBC010000118.1"/>
</dbReference>
<feature type="chain" id="PRO_5012498820" evidence="1">
    <location>
        <begin position="26"/>
        <end position="293"/>
    </location>
</feature>
<dbReference type="EMBL" id="FPLD01000102">
    <property type="protein sequence ID" value="SGZ11494.1"/>
    <property type="molecule type" value="Genomic_DNA"/>
</dbReference>
<feature type="signal peptide" evidence="1">
    <location>
        <begin position="1"/>
        <end position="25"/>
    </location>
</feature>
<organism evidence="2 3">
    <name type="scientific">Moritella viscosa</name>
    <dbReference type="NCBI Taxonomy" id="80854"/>
    <lineage>
        <taxon>Bacteria</taxon>
        <taxon>Pseudomonadati</taxon>
        <taxon>Pseudomonadota</taxon>
        <taxon>Gammaproteobacteria</taxon>
        <taxon>Alteromonadales</taxon>
        <taxon>Moritellaceae</taxon>
        <taxon>Moritella</taxon>
    </lineage>
</organism>
<dbReference type="Proteomes" id="UP000183794">
    <property type="component" value="Unassembled WGS sequence"/>
</dbReference>
<accession>A0A1L0A3S9</accession>
<dbReference type="AlphaFoldDB" id="A0A1L0A3S9"/>
<sequence>MSNWNKIKKTTLALSIITASLTSYAVNAKQPVWTINNLDQPESVVTSIDGQFIYISNINGQPMELNGQGYISIANANGKMLNQHWLKGLDAPKGLALSGQHLYVADMQKLVKINTSTGKVENTYKAPNAKMLNDVTATTDGTIYVSDLLEGTIYRLKNGKFEAWFKSSALPHPNGLYVQQGELLIGSWGKGMNSDFSTAELGSLLRLNISEQQLSTVPTGYKLGNLDGVIMTTDESIYVSDWLSGELFKLQGKERKLVLSLKPGLADIGVNKQYLFTPMMMDNEVNAWKLSDF</sequence>
<evidence type="ECO:0000313" key="2">
    <source>
        <dbReference type="EMBL" id="SGZ11494.1"/>
    </source>
</evidence>
<gene>
    <name evidence="2" type="ORF">NVI5450_3700</name>
</gene>
<dbReference type="Gene3D" id="2.120.10.30">
    <property type="entry name" value="TolB, C-terminal domain"/>
    <property type="match status" value="1"/>
</dbReference>